<protein>
    <submittedName>
        <fullName evidence="1">Uncharacterized protein</fullName>
    </submittedName>
</protein>
<dbReference type="AlphaFoldDB" id="X1JXJ4"/>
<accession>X1JXJ4</accession>
<organism evidence="1">
    <name type="scientific">marine sediment metagenome</name>
    <dbReference type="NCBI Taxonomy" id="412755"/>
    <lineage>
        <taxon>unclassified sequences</taxon>
        <taxon>metagenomes</taxon>
        <taxon>ecological metagenomes</taxon>
    </lineage>
</organism>
<reference evidence="1" key="1">
    <citation type="journal article" date="2014" name="Front. Microbiol.">
        <title>High frequency of phylogenetically diverse reductive dehalogenase-homologous genes in deep subseafloor sedimentary metagenomes.</title>
        <authorList>
            <person name="Kawai M."/>
            <person name="Futagami T."/>
            <person name="Toyoda A."/>
            <person name="Takaki Y."/>
            <person name="Nishi S."/>
            <person name="Hori S."/>
            <person name="Arai W."/>
            <person name="Tsubouchi T."/>
            <person name="Morono Y."/>
            <person name="Uchiyama I."/>
            <person name="Ito T."/>
            <person name="Fujiyama A."/>
            <person name="Inagaki F."/>
            <person name="Takami H."/>
        </authorList>
    </citation>
    <scope>NUCLEOTIDE SEQUENCE</scope>
    <source>
        <strain evidence="1">Expedition CK06-06</strain>
    </source>
</reference>
<comment type="caution">
    <text evidence="1">The sequence shown here is derived from an EMBL/GenBank/DDBJ whole genome shotgun (WGS) entry which is preliminary data.</text>
</comment>
<dbReference type="EMBL" id="BARU01026146">
    <property type="protein sequence ID" value="GAH74513.1"/>
    <property type="molecule type" value="Genomic_DNA"/>
</dbReference>
<evidence type="ECO:0000313" key="1">
    <source>
        <dbReference type="EMBL" id="GAH74513.1"/>
    </source>
</evidence>
<sequence>MFEQLFENRQLGAIGAKVVDDTDTVLDVKDDGEQGLGAVGRSGFIINDAGNPLIVVIDDGGGKSKEITVNVGETFEFERADNIWVAKVTLSCAAATVDYRALFSS</sequence>
<gene>
    <name evidence="1" type="ORF">S03H2_42042</name>
</gene>
<proteinExistence type="predicted"/>
<name>X1JXJ4_9ZZZZ</name>